<dbReference type="NCBIfam" id="NF003442">
    <property type="entry name" value="PRK04976.1"/>
    <property type="match status" value="1"/>
</dbReference>
<reference evidence="3" key="1">
    <citation type="submission" date="2018-02" db="EMBL/GenBank/DDBJ databases">
        <title>Glaesserella australis sp. nov., isolated from the lungs of pigs.</title>
        <authorList>
            <person name="Turni C."/>
            <person name="Christensen H."/>
        </authorList>
    </citation>
    <scope>NUCLEOTIDE SEQUENCE [LARGE SCALE GENOMIC DNA]</scope>
    <source>
        <strain evidence="3">HS4635</strain>
    </source>
</reference>
<dbReference type="RefSeq" id="WP_111750413.1">
    <property type="nucleotide sequence ID" value="NZ_PTPX01000017.1"/>
</dbReference>
<evidence type="ECO:0000313" key="2">
    <source>
        <dbReference type="EMBL" id="RAL18236.1"/>
    </source>
</evidence>
<dbReference type="Pfam" id="PF02613">
    <property type="entry name" value="Nitrate_red_del"/>
    <property type="match status" value="1"/>
</dbReference>
<keyword evidence="1" id="KW-0143">Chaperone</keyword>
<dbReference type="InterPro" id="IPR036386">
    <property type="entry name" value="HscB_C_sf"/>
</dbReference>
<name>A0A328BVH7_9PAST</name>
<accession>A0A328BVH7</accession>
<dbReference type="InterPro" id="IPR050289">
    <property type="entry name" value="TorD/DmsD_chaperones"/>
</dbReference>
<protein>
    <submittedName>
        <fullName evidence="2">Molecular chaperone TorD</fullName>
    </submittedName>
</protein>
<dbReference type="EMBL" id="PTPX01000017">
    <property type="protein sequence ID" value="RAL18236.1"/>
    <property type="molecule type" value="Genomic_DNA"/>
</dbReference>
<dbReference type="Gene3D" id="1.20.1280.20">
    <property type="entry name" value="HscB, C-terminal domain"/>
    <property type="match status" value="1"/>
</dbReference>
<evidence type="ECO:0000313" key="3">
    <source>
        <dbReference type="Proteomes" id="UP000248689"/>
    </source>
</evidence>
<dbReference type="Gene3D" id="1.20.120.1820">
    <property type="match status" value="1"/>
</dbReference>
<comment type="caution">
    <text evidence="2">The sequence shown here is derived from an EMBL/GenBank/DDBJ whole genome shotgun (WGS) entry which is preliminary data.</text>
</comment>
<dbReference type="GO" id="GO:0051259">
    <property type="term" value="P:protein complex oligomerization"/>
    <property type="evidence" value="ECO:0007669"/>
    <property type="project" value="InterPro"/>
</dbReference>
<keyword evidence="3" id="KW-1185">Reference proteome</keyword>
<dbReference type="Proteomes" id="UP000248689">
    <property type="component" value="Unassembled WGS sequence"/>
</dbReference>
<dbReference type="PANTHER" id="PTHR34227">
    <property type="entry name" value="CHAPERONE PROTEIN YCDY"/>
    <property type="match status" value="1"/>
</dbReference>
<proteinExistence type="predicted"/>
<dbReference type="InterPro" id="IPR036411">
    <property type="entry name" value="TorD-like_sf"/>
</dbReference>
<dbReference type="InterPro" id="IPR020945">
    <property type="entry name" value="DMSO/NO3_reduct_chaperone"/>
</dbReference>
<dbReference type="PANTHER" id="PTHR34227:SF11">
    <property type="entry name" value="CHAPERONE PROTEIN TORD"/>
    <property type="match status" value="1"/>
</dbReference>
<evidence type="ECO:0000256" key="1">
    <source>
        <dbReference type="ARBA" id="ARBA00023186"/>
    </source>
</evidence>
<organism evidence="2 3">
    <name type="scientific">Glaesserella australis</name>
    <dbReference type="NCBI Taxonomy" id="2094024"/>
    <lineage>
        <taxon>Bacteria</taxon>
        <taxon>Pseudomonadati</taxon>
        <taxon>Pseudomonadota</taxon>
        <taxon>Gammaproteobacteria</taxon>
        <taxon>Pasteurellales</taxon>
        <taxon>Pasteurellaceae</taxon>
        <taxon>Glaesserella</taxon>
    </lineage>
</organism>
<dbReference type="OrthoDB" id="7849731at2"/>
<gene>
    <name evidence="2" type="ORF">C5N92_08415</name>
</gene>
<dbReference type="SUPFAM" id="SSF89155">
    <property type="entry name" value="TorD-like"/>
    <property type="match status" value="1"/>
</dbReference>
<sequence>MALPAELGVEERRFIYTWFSNLLGRELSDEQLHNLQAGTFEPFFAFMSELGFEQQVANFQQILTACMVIQTHSRLELAADYAELFLLEGAVSALPYASAYLGDEELEQNLTKMDRYLERFKLSVNKQYNEPSDHLCVYLEVLNQLPENEQDTFIRQQLLPWLSLFADRVNKVGGRTAFYPVVVNWLVDVLT</sequence>
<dbReference type="AlphaFoldDB" id="A0A328BVH7"/>